<dbReference type="Proteomes" id="UP000185669">
    <property type="component" value="Unassembled WGS sequence"/>
</dbReference>
<dbReference type="RefSeq" id="WP_076545794.1">
    <property type="nucleotide sequence ID" value="NZ_FTNC01000023.1"/>
</dbReference>
<dbReference type="GO" id="GO:0016491">
    <property type="term" value="F:oxidoreductase activity"/>
    <property type="evidence" value="ECO:0007669"/>
    <property type="project" value="UniProtKB-KW"/>
</dbReference>
<dbReference type="InterPro" id="IPR005107">
    <property type="entry name" value="CO_DH_flav_C"/>
</dbReference>
<dbReference type="OrthoDB" id="9789842at2"/>
<proteinExistence type="predicted"/>
<organism evidence="5 6">
    <name type="scientific">Halanaerobium kushneri</name>
    <dbReference type="NCBI Taxonomy" id="56779"/>
    <lineage>
        <taxon>Bacteria</taxon>
        <taxon>Bacillati</taxon>
        <taxon>Bacillota</taxon>
        <taxon>Clostridia</taxon>
        <taxon>Halanaerobiales</taxon>
        <taxon>Halanaerobiaceae</taxon>
        <taxon>Halanaerobium</taxon>
    </lineage>
</organism>
<dbReference type="PROSITE" id="PS51387">
    <property type="entry name" value="FAD_PCMH"/>
    <property type="match status" value="1"/>
</dbReference>
<keyword evidence="1" id="KW-0285">Flavoprotein</keyword>
<keyword evidence="2" id="KW-0274">FAD</keyword>
<gene>
    <name evidence="5" type="ORF">SAMN05421834_12330</name>
</gene>
<dbReference type="InterPro" id="IPR016166">
    <property type="entry name" value="FAD-bd_PCMH"/>
</dbReference>
<dbReference type="InterPro" id="IPR002346">
    <property type="entry name" value="Mopterin_DH_FAD-bd"/>
</dbReference>
<evidence type="ECO:0000256" key="3">
    <source>
        <dbReference type="ARBA" id="ARBA00023002"/>
    </source>
</evidence>
<dbReference type="SMART" id="SM01092">
    <property type="entry name" value="CO_deh_flav_C"/>
    <property type="match status" value="1"/>
</dbReference>
<dbReference type="GO" id="GO:0071949">
    <property type="term" value="F:FAD binding"/>
    <property type="evidence" value="ECO:0007669"/>
    <property type="project" value="InterPro"/>
</dbReference>
<evidence type="ECO:0000313" key="5">
    <source>
        <dbReference type="EMBL" id="SIR38538.1"/>
    </source>
</evidence>
<dbReference type="Pfam" id="PF03450">
    <property type="entry name" value="CO_deh_flav_C"/>
    <property type="match status" value="1"/>
</dbReference>
<evidence type="ECO:0000313" key="6">
    <source>
        <dbReference type="Proteomes" id="UP000185669"/>
    </source>
</evidence>
<name>A0A1N7AHK0_9FIRM</name>
<dbReference type="AlphaFoldDB" id="A0A1N7AHK0"/>
<reference evidence="6" key="1">
    <citation type="submission" date="2017-01" db="EMBL/GenBank/DDBJ databases">
        <authorList>
            <person name="Varghese N."/>
            <person name="Submissions S."/>
        </authorList>
    </citation>
    <scope>NUCLEOTIDE SEQUENCE [LARGE SCALE GENOMIC DNA]</scope>
    <source>
        <strain evidence="6">ATCC 700103</strain>
    </source>
</reference>
<dbReference type="InterPro" id="IPR036318">
    <property type="entry name" value="FAD-bd_PCMH-like_sf"/>
</dbReference>
<dbReference type="EMBL" id="FTNC01000023">
    <property type="protein sequence ID" value="SIR38538.1"/>
    <property type="molecule type" value="Genomic_DNA"/>
</dbReference>
<evidence type="ECO:0000256" key="1">
    <source>
        <dbReference type="ARBA" id="ARBA00022630"/>
    </source>
</evidence>
<dbReference type="Pfam" id="PF00941">
    <property type="entry name" value="FAD_binding_5"/>
    <property type="match status" value="1"/>
</dbReference>
<dbReference type="InterPro" id="IPR051312">
    <property type="entry name" value="Diverse_Substr_Oxidored"/>
</dbReference>
<feature type="domain" description="FAD-binding PCMH-type" evidence="4">
    <location>
        <begin position="1"/>
        <end position="177"/>
    </location>
</feature>
<dbReference type="InterPro" id="IPR016169">
    <property type="entry name" value="FAD-bd_PCMH_sub2"/>
</dbReference>
<sequence>MVEYQLLRAHSLDELLEILDEKENVQILAGGTDLMVDLHHQDDKFEKIDYLLDITAVNELKGIKLGNKKGEIGALTTHAELVNSPAINEKLPFIAAAASSIGSTQIRNRATIGGNLANAAACADSFSPLIALEAEVVLRSKGGARKILLEDFVEWPYQTIIKADEVLEKIIFAMPEGEYYSSYQKIGRRKALSISRISLTLLAEVENGSVKKAQVASGAATPFPVPFRKVNKYLNGKNFAAINPVEAGNIAADEMVGITGERWSTPYKRPALGKLVERAVEDLLEEAGYNG</sequence>
<dbReference type="PANTHER" id="PTHR42659:SF2">
    <property type="entry name" value="XANTHINE DEHYDROGENASE SUBUNIT C-RELATED"/>
    <property type="match status" value="1"/>
</dbReference>
<dbReference type="Gene3D" id="3.30.390.50">
    <property type="entry name" value="CO dehydrogenase flavoprotein, C-terminal domain"/>
    <property type="match status" value="1"/>
</dbReference>
<accession>A0A1N7AHK0</accession>
<dbReference type="InterPro" id="IPR016167">
    <property type="entry name" value="FAD-bd_PCMH_sub1"/>
</dbReference>
<dbReference type="PANTHER" id="PTHR42659">
    <property type="entry name" value="XANTHINE DEHYDROGENASE SUBUNIT C-RELATED"/>
    <property type="match status" value="1"/>
</dbReference>
<evidence type="ECO:0000259" key="4">
    <source>
        <dbReference type="PROSITE" id="PS51387"/>
    </source>
</evidence>
<dbReference type="InterPro" id="IPR036683">
    <property type="entry name" value="CO_DH_flav_C_dom_sf"/>
</dbReference>
<protein>
    <submittedName>
        <fullName evidence="5">Carbon-monoxide dehydrogenase medium subunit/xanthine dehydrogenase FAD-binding subunit</fullName>
    </submittedName>
</protein>
<keyword evidence="3" id="KW-0560">Oxidoreductase</keyword>
<evidence type="ECO:0000256" key="2">
    <source>
        <dbReference type="ARBA" id="ARBA00022827"/>
    </source>
</evidence>
<dbReference type="Gene3D" id="3.30.43.10">
    <property type="entry name" value="Uridine Diphospho-n-acetylenolpyruvylglucosamine Reductase, domain 2"/>
    <property type="match status" value="1"/>
</dbReference>
<dbReference type="SUPFAM" id="SSF56176">
    <property type="entry name" value="FAD-binding/transporter-associated domain-like"/>
    <property type="match status" value="1"/>
</dbReference>
<keyword evidence="6" id="KW-1185">Reference proteome</keyword>
<dbReference type="SUPFAM" id="SSF55447">
    <property type="entry name" value="CO dehydrogenase flavoprotein C-terminal domain-like"/>
    <property type="match status" value="1"/>
</dbReference>
<dbReference type="STRING" id="56779.SAMN05421834_12330"/>
<dbReference type="Gene3D" id="3.30.465.10">
    <property type="match status" value="1"/>
</dbReference>